<dbReference type="AlphaFoldDB" id="A0A6M2DF73"/>
<name>A0A6M2DF73_XENCH</name>
<organism evidence="1">
    <name type="scientific">Xenopsylla cheopis</name>
    <name type="common">Oriental rat flea</name>
    <name type="synonym">Pulex cheopis</name>
    <dbReference type="NCBI Taxonomy" id="163159"/>
    <lineage>
        <taxon>Eukaryota</taxon>
        <taxon>Metazoa</taxon>
        <taxon>Ecdysozoa</taxon>
        <taxon>Arthropoda</taxon>
        <taxon>Hexapoda</taxon>
        <taxon>Insecta</taxon>
        <taxon>Pterygota</taxon>
        <taxon>Neoptera</taxon>
        <taxon>Endopterygota</taxon>
        <taxon>Siphonaptera</taxon>
        <taxon>Pulicidae</taxon>
        <taxon>Xenopsyllinae</taxon>
        <taxon>Xenopsylla</taxon>
    </lineage>
</organism>
<evidence type="ECO:0000313" key="1">
    <source>
        <dbReference type="EMBL" id="NOV43761.1"/>
    </source>
</evidence>
<sequence length="69" mass="8314">MSAILRKTSEETRILRLVYCLYTQFRRSICTSESLRFSIRVFPGFNLTRHNFSYLGSHMLLMNLFWQCE</sequence>
<reference evidence="1" key="1">
    <citation type="submission" date="2020-03" db="EMBL/GenBank/DDBJ databases">
        <title>Transcriptomic Profiling of the Digestive Tract of the Rat Flea, Xenopsylla cheopis, Following Blood Feeding and Infection with Yersinia pestis.</title>
        <authorList>
            <person name="Bland D.M."/>
            <person name="Martens C.A."/>
            <person name="Virtaneva K."/>
            <person name="Kanakabandi K."/>
            <person name="Long D."/>
            <person name="Rosenke R."/>
            <person name="Saturday G.A."/>
            <person name="Hoyt F.H."/>
            <person name="Bruno D.P."/>
            <person name="Ribeiro J.M.C."/>
            <person name="Hinnebusch J."/>
        </authorList>
    </citation>
    <scope>NUCLEOTIDE SEQUENCE</scope>
</reference>
<proteinExistence type="predicted"/>
<dbReference type="EMBL" id="GIIL01000035">
    <property type="protein sequence ID" value="NOV43761.1"/>
    <property type="molecule type" value="Transcribed_RNA"/>
</dbReference>
<accession>A0A6M2DF73</accession>
<protein>
    <submittedName>
        <fullName evidence="1">Putative secreted protein</fullName>
    </submittedName>
</protein>